<dbReference type="KEGG" id="dfi:AXF13_11065"/>
<feature type="chain" id="PRO_5007067500" description="Translation initiation factor 2" evidence="2">
    <location>
        <begin position="20"/>
        <end position="216"/>
    </location>
</feature>
<feature type="compositionally biased region" description="Low complexity" evidence="1">
    <location>
        <begin position="146"/>
        <end position="167"/>
    </location>
</feature>
<feature type="region of interest" description="Disordered" evidence="1">
    <location>
        <begin position="120"/>
        <end position="216"/>
    </location>
</feature>
<organism evidence="3 4">
    <name type="scientific">Desulfovibrio fairfieldensis</name>
    <dbReference type="NCBI Taxonomy" id="44742"/>
    <lineage>
        <taxon>Bacteria</taxon>
        <taxon>Pseudomonadati</taxon>
        <taxon>Thermodesulfobacteriota</taxon>
        <taxon>Desulfovibrionia</taxon>
        <taxon>Desulfovibrionales</taxon>
        <taxon>Desulfovibrionaceae</taxon>
        <taxon>Desulfovibrio</taxon>
    </lineage>
</organism>
<keyword evidence="4" id="KW-1185">Reference proteome</keyword>
<evidence type="ECO:0000256" key="1">
    <source>
        <dbReference type="SAM" id="MobiDB-lite"/>
    </source>
</evidence>
<name>A0A0X8JL64_9BACT</name>
<feature type="compositionally biased region" description="Low complexity" evidence="1">
    <location>
        <begin position="182"/>
        <end position="192"/>
    </location>
</feature>
<gene>
    <name evidence="3" type="ORF">AXF13_11065</name>
</gene>
<feature type="compositionally biased region" description="Pro residues" evidence="1">
    <location>
        <begin position="193"/>
        <end position="203"/>
    </location>
</feature>
<evidence type="ECO:0008006" key="5">
    <source>
        <dbReference type="Google" id="ProtNLM"/>
    </source>
</evidence>
<evidence type="ECO:0000313" key="3">
    <source>
        <dbReference type="EMBL" id="AMD90612.1"/>
    </source>
</evidence>
<dbReference type="AlphaFoldDB" id="A0A0X8JL64"/>
<feature type="signal peptide" evidence="2">
    <location>
        <begin position="1"/>
        <end position="19"/>
    </location>
</feature>
<evidence type="ECO:0000313" key="4">
    <source>
        <dbReference type="Proteomes" id="UP000069241"/>
    </source>
</evidence>
<dbReference type="Proteomes" id="UP000069241">
    <property type="component" value="Chromosome"/>
</dbReference>
<dbReference type="EMBL" id="CP014229">
    <property type="protein sequence ID" value="AMD90612.1"/>
    <property type="molecule type" value="Genomic_DNA"/>
</dbReference>
<keyword evidence="2" id="KW-0732">Signal</keyword>
<reference evidence="4" key="1">
    <citation type="submission" date="2016-02" db="EMBL/GenBank/DDBJ databases">
        <authorList>
            <person name="Holder M.E."/>
            <person name="Ajami N.J."/>
            <person name="Petrosino J.F."/>
        </authorList>
    </citation>
    <scope>NUCLEOTIDE SEQUENCE [LARGE SCALE GENOMIC DNA]</scope>
    <source>
        <strain evidence="4">CCUG 45958</strain>
    </source>
</reference>
<accession>A0A0X8JL64</accession>
<proteinExistence type="predicted"/>
<evidence type="ECO:0000256" key="2">
    <source>
        <dbReference type="SAM" id="SignalP"/>
    </source>
</evidence>
<protein>
    <recommendedName>
        <fullName evidence="5">Translation initiation factor 2</fullName>
    </recommendedName>
</protein>
<sequence length="216" mass="21832">MRMLIVLTVLLGLAAPVLAVESRSLPASAAPGYLAGPQAPLVSSPTVGAPVVPLPPHLPARLPSGGVNLDEAWIQDGGARLYWNTLVIPRQLRMGGASFVDPAAVPELLPVDSDKVVRPARRRVPARAVTSAEKQKPGQRTAPAGAGSTALKPPAAAAPAAKKGASPTPSPEADKPVVSKQAAPYSGPAPAVAVPPVPLPIMPADPVAPKAPATPR</sequence>